<evidence type="ECO:0000313" key="2">
    <source>
        <dbReference type="Proteomes" id="UP001229421"/>
    </source>
</evidence>
<proteinExistence type="predicted"/>
<dbReference type="EMBL" id="JAUHHV010000002">
    <property type="protein sequence ID" value="KAK1432137.1"/>
    <property type="molecule type" value="Genomic_DNA"/>
</dbReference>
<sequence length="162" mass="18420">MSENNIPAGIPEASVSEVYWLDTWKKAYLNVIEPVTSSDLWTPIAWPTTLIPPKHHKPIGRLRKMRKKSVEEVQAGFSIGEARISPEAVEICICLKDHLDACKRSQNIHLSRKRKRRRVKQTSCASMCLVSPSFLAISSKFVDSETNIKQPSNQIQNLIFFM</sequence>
<organism evidence="1 2">
    <name type="scientific">Tagetes erecta</name>
    <name type="common">African marigold</name>
    <dbReference type="NCBI Taxonomy" id="13708"/>
    <lineage>
        <taxon>Eukaryota</taxon>
        <taxon>Viridiplantae</taxon>
        <taxon>Streptophyta</taxon>
        <taxon>Embryophyta</taxon>
        <taxon>Tracheophyta</taxon>
        <taxon>Spermatophyta</taxon>
        <taxon>Magnoliopsida</taxon>
        <taxon>eudicotyledons</taxon>
        <taxon>Gunneridae</taxon>
        <taxon>Pentapetalae</taxon>
        <taxon>asterids</taxon>
        <taxon>campanulids</taxon>
        <taxon>Asterales</taxon>
        <taxon>Asteraceae</taxon>
        <taxon>Asteroideae</taxon>
        <taxon>Heliantheae alliance</taxon>
        <taxon>Tageteae</taxon>
        <taxon>Tagetes</taxon>
    </lineage>
</organism>
<name>A0AAD8P4V1_TARER</name>
<dbReference type="AlphaFoldDB" id="A0AAD8P4V1"/>
<evidence type="ECO:0000313" key="1">
    <source>
        <dbReference type="EMBL" id="KAK1432137.1"/>
    </source>
</evidence>
<comment type="caution">
    <text evidence="1">The sequence shown here is derived from an EMBL/GenBank/DDBJ whole genome shotgun (WGS) entry which is preliminary data.</text>
</comment>
<keyword evidence="2" id="KW-1185">Reference proteome</keyword>
<dbReference type="Proteomes" id="UP001229421">
    <property type="component" value="Unassembled WGS sequence"/>
</dbReference>
<accession>A0AAD8P4V1</accession>
<gene>
    <name evidence="1" type="ORF">QVD17_09029</name>
</gene>
<protein>
    <submittedName>
        <fullName evidence="1">Uncharacterized protein</fullName>
    </submittedName>
</protein>
<reference evidence="1" key="1">
    <citation type="journal article" date="2023" name="bioRxiv">
        <title>Improved chromosome-level genome assembly for marigold (Tagetes erecta).</title>
        <authorList>
            <person name="Jiang F."/>
            <person name="Yuan L."/>
            <person name="Wang S."/>
            <person name="Wang H."/>
            <person name="Xu D."/>
            <person name="Wang A."/>
            <person name="Fan W."/>
        </authorList>
    </citation>
    <scope>NUCLEOTIDE SEQUENCE</scope>
    <source>
        <strain evidence="1">WSJ</strain>
        <tissue evidence="1">Leaf</tissue>
    </source>
</reference>